<gene>
    <name evidence="12" type="ORF">IRI77_15265</name>
</gene>
<dbReference type="GO" id="GO:0042245">
    <property type="term" value="P:RNA repair"/>
    <property type="evidence" value="ECO:0007669"/>
    <property type="project" value="UniProtKB-KW"/>
</dbReference>
<dbReference type="Pfam" id="PF01139">
    <property type="entry name" value="RtcB"/>
    <property type="match status" value="2"/>
</dbReference>
<comment type="cofactor">
    <cofactor evidence="11">
        <name>Mn(2+)</name>
        <dbReference type="ChEBI" id="CHEBI:29035"/>
    </cofactor>
    <text evidence="11">Binds 2 manganese ions per subunit.</text>
</comment>
<accession>A0A7S7NWT5</accession>
<sequence>MTHETCEVRLVASPSNWIEGAAVQQLEKTATLPGMRLAVGLPDLHPGKGSPIGATFFAEGCLYPALVGNDIGCGIGLWQTGLSARNRKLETWADRLRDLDRPWDGGIPQLLAARGIAPGPQDHTLGTIGGGNHFAELQQLENLVHPAACAELGLQAGALYLCVHSGSRGLGEAILREHVDRHGFGGLPEGTPEAAAYLARHDQARHWASANREVIAARILECLRTEGTRLLDLSHNWVERVDLAGTSGWLHRKGAAPSTQGPVIIPGSRGAFTYLVRPLHPSATSGYSLAHGAGRKWSRSDSRGRLEKRFTAKDLTRTELGSQVICEDKELLYEEAPQAYKNINVVIQDLVDAGLAEVLAILRPVITYKVRR</sequence>
<dbReference type="RefSeq" id="WP_194452904.1">
    <property type="nucleotide sequence ID" value="NZ_CP063849.1"/>
</dbReference>
<evidence type="ECO:0000256" key="2">
    <source>
        <dbReference type="ARBA" id="ARBA00022598"/>
    </source>
</evidence>
<evidence type="ECO:0000256" key="11">
    <source>
        <dbReference type="PIRSR" id="PIRSR601233-3"/>
    </source>
</evidence>
<dbReference type="NCBIfam" id="TIGR03073">
    <property type="entry name" value="release_rtcB"/>
    <property type="match status" value="1"/>
</dbReference>
<feature type="binding site" evidence="10">
    <location>
        <begin position="132"/>
        <end position="136"/>
    </location>
    <ligand>
        <name>GMP</name>
        <dbReference type="ChEBI" id="CHEBI:58115"/>
    </ligand>
</feature>
<dbReference type="GO" id="GO:0006396">
    <property type="term" value="P:RNA processing"/>
    <property type="evidence" value="ECO:0007669"/>
    <property type="project" value="InterPro"/>
</dbReference>
<keyword evidence="2 12" id="KW-0436">Ligase</keyword>
<dbReference type="PANTHER" id="PTHR11118">
    <property type="entry name" value="RNA-SPLICING LIGASE RTCB HOMOLOG"/>
    <property type="match status" value="1"/>
</dbReference>
<dbReference type="Proteomes" id="UP000593892">
    <property type="component" value="Chromosome"/>
</dbReference>
<keyword evidence="7 11" id="KW-0464">Manganese</keyword>
<dbReference type="AlphaFoldDB" id="A0A7S7NWT5"/>
<proteinExistence type="predicted"/>
<evidence type="ECO:0000256" key="6">
    <source>
        <dbReference type="ARBA" id="ARBA00023134"/>
    </source>
</evidence>
<evidence type="ECO:0000256" key="3">
    <source>
        <dbReference type="ARBA" id="ARBA00022723"/>
    </source>
</evidence>
<dbReference type="GO" id="GO:0170057">
    <property type="term" value="F:RNA ligase (GTP) activity"/>
    <property type="evidence" value="ECO:0007669"/>
    <property type="project" value="UniProtKB-EC"/>
</dbReference>
<dbReference type="KEGG" id="pfer:IRI77_15265"/>
<feature type="binding site" evidence="11">
    <location>
        <position position="164"/>
    </location>
    <ligand>
        <name>Mn(2+)</name>
        <dbReference type="ChEBI" id="CHEBI:29035"/>
        <label>2</label>
    </ligand>
</feature>
<evidence type="ECO:0000256" key="10">
    <source>
        <dbReference type="PIRSR" id="PIRSR601233-2"/>
    </source>
</evidence>
<dbReference type="SUPFAM" id="SSF103365">
    <property type="entry name" value="Hypothetical protein PH1602"/>
    <property type="match status" value="1"/>
</dbReference>
<evidence type="ECO:0000313" key="13">
    <source>
        <dbReference type="Proteomes" id="UP000593892"/>
    </source>
</evidence>
<evidence type="ECO:0000313" key="12">
    <source>
        <dbReference type="EMBL" id="QOY91250.1"/>
    </source>
</evidence>
<keyword evidence="4 10" id="KW-0547">Nucleotide-binding</keyword>
<dbReference type="GO" id="GO:0005525">
    <property type="term" value="F:GTP binding"/>
    <property type="evidence" value="ECO:0007669"/>
    <property type="project" value="UniProtKB-KW"/>
</dbReference>
<protein>
    <recommendedName>
        <fullName evidence="1">3'-phosphate/5'-hydroxy nucleic acid ligase</fullName>
        <ecNumber evidence="1">6.5.1.8</ecNumber>
    </recommendedName>
</protein>
<dbReference type="GO" id="GO:0046872">
    <property type="term" value="F:metal ion binding"/>
    <property type="evidence" value="ECO:0007669"/>
    <property type="project" value="UniProtKB-KW"/>
</dbReference>
<evidence type="ECO:0000256" key="8">
    <source>
        <dbReference type="ARBA" id="ARBA00047746"/>
    </source>
</evidence>
<dbReference type="InterPro" id="IPR017510">
    <property type="entry name" value="RtcB2"/>
</dbReference>
<comment type="catalytic activity">
    <reaction evidence="8">
        <text>a 3'-end 3'-phospho-ribonucleotide-RNA + a 5'-end dephospho-ribonucleoside-RNA + GTP = a ribonucleotidyl-ribonucleotide-RNA + GMP + diphosphate</text>
        <dbReference type="Rhea" id="RHEA:68076"/>
        <dbReference type="Rhea" id="RHEA-COMP:10463"/>
        <dbReference type="Rhea" id="RHEA-COMP:13936"/>
        <dbReference type="Rhea" id="RHEA-COMP:17355"/>
        <dbReference type="ChEBI" id="CHEBI:33019"/>
        <dbReference type="ChEBI" id="CHEBI:37565"/>
        <dbReference type="ChEBI" id="CHEBI:58115"/>
        <dbReference type="ChEBI" id="CHEBI:83062"/>
        <dbReference type="ChEBI" id="CHEBI:138284"/>
        <dbReference type="ChEBI" id="CHEBI:173118"/>
        <dbReference type="EC" id="6.5.1.8"/>
    </reaction>
</comment>
<evidence type="ECO:0000256" key="5">
    <source>
        <dbReference type="ARBA" id="ARBA00022800"/>
    </source>
</evidence>
<keyword evidence="5" id="KW-0692">RNA repair</keyword>
<feature type="binding site" evidence="11">
    <location>
        <position position="235"/>
    </location>
    <ligand>
        <name>Mn(2+)</name>
        <dbReference type="ChEBI" id="CHEBI:29035"/>
        <label>2</label>
    </ligand>
</feature>
<dbReference type="NCBIfam" id="NF007153">
    <property type="entry name" value="PRK09588.1"/>
    <property type="match status" value="1"/>
</dbReference>
<dbReference type="InterPro" id="IPR001233">
    <property type="entry name" value="RtcB"/>
</dbReference>
<reference evidence="12 13" key="1">
    <citation type="submission" date="2020-10" db="EMBL/GenBank/DDBJ databases">
        <title>Complete genome sequence of Paludibaculum fermentans P105T, a facultatively anaerobic acidobacterium capable of dissimilatory Fe(III) reduction.</title>
        <authorList>
            <person name="Dedysh S.N."/>
            <person name="Beletsky A.V."/>
            <person name="Kulichevskaya I.S."/>
            <person name="Mardanov A.V."/>
            <person name="Ravin N.V."/>
        </authorList>
    </citation>
    <scope>NUCLEOTIDE SEQUENCE [LARGE SCALE GENOMIC DNA]</scope>
    <source>
        <strain evidence="12 13">P105</strain>
    </source>
</reference>
<name>A0A7S7NWT5_PALFE</name>
<dbReference type="EMBL" id="CP063849">
    <property type="protein sequence ID" value="QOY91250.1"/>
    <property type="molecule type" value="Genomic_DNA"/>
</dbReference>
<evidence type="ECO:0000256" key="1">
    <source>
        <dbReference type="ARBA" id="ARBA00012726"/>
    </source>
</evidence>
<keyword evidence="6 10" id="KW-0342">GTP-binding</keyword>
<evidence type="ECO:0000256" key="4">
    <source>
        <dbReference type="ARBA" id="ARBA00022741"/>
    </source>
</evidence>
<dbReference type="PANTHER" id="PTHR11118:SF1">
    <property type="entry name" value="RNA-SPLICING LIGASE RTCB HOMOLOG"/>
    <property type="match status" value="1"/>
</dbReference>
<keyword evidence="13" id="KW-1185">Reference proteome</keyword>
<evidence type="ECO:0000256" key="9">
    <source>
        <dbReference type="PIRSR" id="PIRSR601233-1"/>
    </source>
</evidence>
<keyword evidence="3 11" id="KW-0479">Metal-binding</keyword>
<feature type="binding site" evidence="10">
    <location>
        <begin position="291"/>
        <end position="294"/>
    </location>
    <ligand>
        <name>GMP</name>
        <dbReference type="ChEBI" id="CHEBI:58115"/>
    </ligand>
</feature>
<dbReference type="InterPro" id="IPR036025">
    <property type="entry name" value="RtcB-like_sf"/>
</dbReference>
<feature type="binding site" evidence="11">
    <location>
        <position position="133"/>
    </location>
    <ligand>
        <name>Mn(2+)</name>
        <dbReference type="ChEBI" id="CHEBI:29035"/>
        <label>1</label>
    </ligand>
</feature>
<dbReference type="GO" id="GO:0003972">
    <property type="term" value="F:RNA ligase (ATP) activity"/>
    <property type="evidence" value="ECO:0007669"/>
    <property type="project" value="TreeGrafter"/>
</dbReference>
<dbReference type="Gene3D" id="3.90.1860.10">
    <property type="entry name" value="tRNA-splicing ligase RtcB"/>
    <property type="match status" value="1"/>
</dbReference>
<feature type="binding site" evidence="10">
    <location>
        <position position="369"/>
    </location>
    <ligand>
        <name>GMP</name>
        <dbReference type="ChEBI" id="CHEBI:58115"/>
    </ligand>
</feature>
<organism evidence="12 13">
    <name type="scientific">Paludibaculum fermentans</name>
    <dbReference type="NCBI Taxonomy" id="1473598"/>
    <lineage>
        <taxon>Bacteria</taxon>
        <taxon>Pseudomonadati</taxon>
        <taxon>Acidobacteriota</taxon>
        <taxon>Terriglobia</taxon>
        <taxon>Bryobacterales</taxon>
        <taxon>Bryobacteraceae</taxon>
        <taxon>Paludibaculum</taxon>
    </lineage>
</organism>
<feature type="active site" description="GMP-histidine intermediate" evidence="9">
    <location>
        <position position="291"/>
    </location>
</feature>
<feature type="binding site" evidence="10">
    <location>
        <begin position="235"/>
        <end position="236"/>
    </location>
    <ligand>
        <name>GMP</name>
        <dbReference type="ChEBI" id="CHEBI:58115"/>
    </ligand>
</feature>
<dbReference type="EC" id="6.5.1.8" evidence="1"/>
<evidence type="ECO:0000256" key="7">
    <source>
        <dbReference type="ARBA" id="ARBA00023211"/>
    </source>
</evidence>